<dbReference type="GO" id="GO:0016787">
    <property type="term" value="F:hydrolase activity"/>
    <property type="evidence" value="ECO:0007669"/>
    <property type="project" value="UniProtKB-KW"/>
</dbReference>
<feature type="transmembrane region" description="Helical" evidence="2">
    <location>
        <begin position="83"/>
        <end position="101"/>
    </location>
</feature>
<proteinExistence type="predicted"/>
<dbReference type="InterPro" id="IPR031833">
    <property type="entry name" value="DUF4748"/>
</dbReference>
<evidence type="ECO:0000313" key="4">
    <source>
        <dbReference type="RefSeq" id="XP_025048521.1"/>
    </source>
</evidence>
<name>A0A3Q0FLK3_ALLSI</name>
<evidence type="ECO:0000256" key="1">
    <source>
        <dbReference type="SAM" id="MobiDB-lite"/>
    </source>
</evidence>
<dbReference type="GeneID" id="112548153"/>
<keyword evidence="4" id="KW-0378">Hydrolase</keyword>
<feature type="compositionally biased region" description="Pro residues" evidence="1">
    <location>
        <begin position="60"/>
        <end position="69"/>
    </location>
</feature>
<dbReference type="InParanoid" id="A0A3Q0FLK3"/>
<dbReference type="AlphaFoldDB" id="A0A3Q0FLK3"/>
<keyword evidence="2" id="KW-0812">Transmembrane</keyword>
<dbReference type="RefSeq" id="XP_025048521.1">
    <property type="nucleotide sequence ID" value="XM_025192736.1"/>
</dbReference>
<reference evidence="4" key="1">
    <citation type="submission" date="2025-08" db="UniProtKB">
        <authorList>
            <consortium name="RefSeq"/>
        </authorList>
    </citation>
    <scope>IDENTIFICATION</scope>
</reference>
<dbReference type="STRING" id="38654.A0A3Q0FLK3"/>
<dbReference type="Pfam" id="PF15932">
    <property type="entry name" value="DUF4748"/>
    <property type="match status" value="1"/>
</dbReference>
<keyword evidence="3" id="KW-1185">Reference proteome</keyword>
<keyword evidence="2" id="KW-0472">Membrane</keyword>
<sequence>MLGGEVPSPPSAAARGVSGRRGGNMAAGGLRGFFSAAARRTGVRTSQPRCSQASAEMQPRPDPAGPPPIEYIPTRKAKNPMRAVGVAWAIGFPSGILLFLFTKHKIDHNRVEQLQSLQNMKKANVGPEAEQQYRGVLHGAGRT</sequence>
<evidence type="ECO:0000313" key="3">
    <source>
        <dbReference type="Proteomes" id="UP000189705"/>
    </source>
</evidence>
<dbReference type="KEGG" id="asn:112548153"/>
<organism evidence="3 4">
    <name type="scientific">Alligator sinensis</name>
    <name type="common">Chinese alligator</name>
    <dbReference type="NCBI Taxonomy" id="38654"/>
    <lineage>
        <taxon>Eukaryota</taxon>
        <taxon>Metazoa</taxon>
        <taxon>Chordata</taxon>
        <taxon>Craniata</taxon>
        <taxon>Vertebrata</taxon>
        <taxon>Euteleostomi</taxon>
        <taxon>Archelosauria</taxon>
        <taxon>Archosauria</taxon>
        <taxon>Crocodylia</taxon>
        <taxon>Alligatoridae</taxon>
        <taxon>Alligatorinae</taxon>
        <taxon>Alligator</taxon>
    </lineage>
</organism>
<keyword evidence="2" id="KW-1133">Transmembrane helix</keyword>
<feature type="compositionally biased region" description="Polar residues" evidence="1">
    <location>
        <begin position="43"/>
        <end position="55"/>
    </location>
</feature>
<feature type="region of interest" description="Disordered" evidence="1">
    <location>
        <begin position="1"/>
        <end position="25"/>
    </location>
</feature>
<gene>
    <name evidence="4" type="primary">LOC112548153</name>
</gene>
<feature type="region of interest" description="Disordered" evidence="1">
    <location>
        <begin position="38"/>
        <end position="69"/>
    </location>
</feature>
<evidence type="ECO:0000256" key="2">
    <source>
        <dbReference type="SAM" id="Phobius"/>
    </source>
</evidence>
<protein>
    <submittedName>
        <fullName evidence="4">Probable hydrolase PNKD</fullName>
    </submittedName>
</protein>
<accession>A0A3Q0FLK3</accession>
<dbReference type="Proteomes" id="UP000189705">
    <property type="component" value="Unplaced"/>
</dbReference>